<evidence type="ECO:0000313" key="2">
    <source>
        <dbReference type="Proteomes" id="UP000831787"/>
    </source>
</evidence>
<proteinExistence type="predicted"/>
<dbReference type="RefSeq" id="WP_244712500.1">
    <property type="nucleotide sequence ID" value="NZ_CP095073.1"/>
</dbReference>
<reference evidence="1 2" key="1">
    <citation type="submission" date="2022-04" db="EMBL/GenBank/DDBJ databases">
        <title>Halobacillus sp. isolated from saltern.</title>
        <authorList>
            <person name="Won M."/>
            <person name="Lee C.-M."/>
            <person name="Woen H.-Y."/>
            <person name="Kwon S.-W."/>
        </authorList>
    </citation>
    <scope>NUCLEOTIDE SEQUENCE [LARGE SCALE GENOMIC DNA]</scope>
    <source>
        <strain evidence="1 2">SSBR10-3</strain>
    </source>
</reference>
<organism evidence="1 2">
    <name type="scientific">Halobacillus salinarum</name>
    <dbReference type="NCBI Taxonomy" id="2932257"/>
    <lineage>
        <taxon>Bacteria</taxon>
        <taxon>Bacillati</taxon>
        <taxon>Bacillota</taxon>
        <taxon>Bacilli</taxon>
        <taxon>Bacillales</taxon>
        <taxon>Bacillaceae</taxon>
        <taxon>Halobacillus</taxon>
    </lineage>
</organism>
<evidence type="ECO:0000313" key="1">
    <source>
        <dbReference type="EMBL" id="UOQ45682.1"/>
    </source>
</evidence>
<keyword evidence="2" id="KW-1185">Reference proteome</keyword>
<name>A0ABY4EMK4_9BACI</name>
<dbReference type="Proteomes" id="UP000831787">
    <property type="component" value="Chromosome"/>
</dbReference>
<gene>
    <name evidence="1" type="ORF">MUN89_07055</name>
</gene>
<accession>A0ABY4EMK4</accession>
<sequence length="201" mass="23726">MKGKVVFTRQAAQSNVLGHRPPPLIKEKGVVCKLDEVIHKYSQLLVKNKWQVWYTEGKNYSFAMHSPEERKSPLSAVTGDGSPLSYLQAAVCYHELSNFKEDREEGWDPNRIVDDYYIVLIDLLGGWPFEKWEQSLNPIFFYDSLKHPVVIFYTHHHEGVQTVHKHIHRFQHEGYELKWNQRVFAMSEHTVTDRKRPYMNE</sequence>
<dbReference type="EMBL" id="CP095073">
    <property type="protein sequence ID" value="UOQ45682.1"/>
    <property type="molecule type" value="Genomic_DNA"/>
</dbReference>
<protein>
    <submittedName>
        <fullName evidence="1">Uncharacterized protein</fullName>
    </submittedName>
</protein>